<gene>
    <name evidence="2" type="ORF">SEVIR_1G073401v2</name>
</gene>
<organism evidence="2 3">
    <name type="scientific">Setaria viridis</name>
    <name type="common">Green bristlegrass</name>
    <name type="synonym">Setaria italica subsp. viridis</name>
    <dbReference type="NCBI Taxonomy" id="4556"/>
    <lineage>
        <taxon>Eukaryota</taxon>
        <taxon>Viridiplantae</taxon>
        <taxon>Streptophyta</taxon>
        <taxon>Embryophyta</taxon>
        <taxon>Tracheophyta</taxon>
        <taxon>Spermatophyta</taxon>
        <taxon>Magnoliopsida</taxon>
        <taxon>Liliopsida</taxon>
        <taxon>Poales</taxon>
        <taxon>Poaceae</taxon>
        <taxon>PACMAD clade</taxon>
        <taxon>Panicoideae</taxon>
        <taxon>Panicodae</taxon>
        <taxon>Paniceae</taxon>
        <taxon>Cenchrinae</taxon>
        <taxon>Setaria</taxon>
    </lineage>
</organism>
<keyword evidence="3" id="KW-1185">Reference proteome</keyword>
<feature type="region of interest" description="Disordered" evidence="1">
    <location>
        <begin position="1"/>
        <end position="50"/>
    </location>
</feature>
<evidence type="ECO:0000256" key="1">
    <source>
        <dbReference type="SAM" id="MobiDB-lite"/>
    </source>
</evidence>
<proteinExistence type="predicted"/>
<sequence length="185" mass="20923">MRRPQPHRQWRRGHGARGDQLLSAREVDSAPAELESTAAEVDSAPAEVESTTAEMLLSEFARSVGKATTRGEEEEMDLARKNPTRAQLLSARDPRAVDGDEGRTTLLNRLYPPRSTGRRRRLARRRRARRLGERRSFLQKCRLADGSQQPVVRALIILVLDLKSNNSRLTKCHTNITVHSIEILQ</sequence>
<evidence type="ECO:0000313" key="3">
    <source>
        <dbReference type="Proteomes" id="UP000298652"/>
    </source>
</evidence>
<protein>
    <submittedName>
        <fullName evidence="2">Uncharacterized protein</fullName>
    </submittedName>
</protein>
<dbReference type="EMBL" id="CM016552">
    <property type="protein sequence ID" value="TKW37814.1"/>
    <property type="molecule type" value="Genomic_DNA"/>
</dbReference>
<feature type="compositionally biased region" description="Basic residues" evidence="1">
    <location>
        <begin position="1"/>
        <end position="15"/>
    </location>
</feature>
<dbReference type="AlphaFoldDB" id="A0A4U6W821"/>
<name>A0A4U6W821_SETVI</name>
<reference evidence="2" key="1">
    <citation type="submission" date="2019-03" db="EMBL/GenBank/DDBJ databases">
        <title>WGS assembly of Setaria viridis.</title>
        <authorList>
            <person name="Huang P."/>
            <person name="Jenkins J."/>
            <person name="Grimwood J."/>
            <person name="Barry K."/>
            <person name="Healey A."/>
            <person name="Mamidi S."/>
            <person name="Sreedasyam A."/>
            <person name="Shu S."/>
            <person name="Feldman M."/>
            <person name="Wu J."/>
            <person name="Yu Y."/>
            <person name="Chen C."/>
            <person name="Johnson J."/>
            <person name="Rokhsar D."/>
            <person name="Baxter I."/>
            <person name="Schmutz J."/>
            <person name="Brutnell T."/>
            <person name="Kellogg E."/>
        </authorList>
    </citation>
    <scope>NUCLEOTIDE SEQUENCE [LARGE SCALE GENOMIC DNA]</scope>
</reference>
<evidence type="ECO:0000313" key="2">
    <source>
        <dbReference type="EMBL" id="TKW37814.1"/>
    </source>
</evidence>
<dbReference type="Proteomes" id="UP000298652">
    <property type="component" value="Chromosome 1"/>
</dbReference>
<dbReference type="Gramene" id="TKW37814">
    <property type="protein sequence ID" value="TKW37814"/>
    <property type="gene ID" value="SEVIR_1G073401v2"/>
</dbReference>
<accession>A0A4U6W821</accession>